<dbReference type="Proteomes" id="UP000005307">
    <property type="component" value="Chromosome"/>
</dbReference>
<keyword evidence="3" id="KW-1185">Reference proteome</keyword>
<accession>M9RA19</accession>
<dbReference type="KEGG" id="oat:OAN307_c35500"/>
<dbReference type="AlphaFoldDB" id="M9RA19"/>
<sequence length="172" mass="17413">MFASKHTRAAVLVAAACCTLAGSASAQDGPPRAGQVFGDWRFDCTAITEAQSRCQLTQTMLAGELRQAVARLGLAPDADGGMVLSALLPLGFSIPAGVRVAIDEGETIPLDLVRCVTAGCIAGHTLSADEITALRLGVLLAISFDSAAGRTITLAGSLDGISAGLDATGWDG</sequence>
<dbReference type="HOGENOM" id="CLU_096085_3_1_5"/>
<dbReference type="OrthoDB" id="8454302at2"/>
<dbReference type="EMBL" id="CP003740">
    <property type="protein sequence ID" value="AGI69027.1"/>
    <property type="molecule type" value="Genomic_DNA"/>
</dbReference>
<reference evidence="2 3" key="1">
    <citation type="journal article" date="2013" name="PLoS ONE">
        <title>Poles Apart: Arctic and Antarctic Octadecabacter strains Share High Genome Plasticity and a New Type of Xanthorhodopsin.</title>
        <authorList>
            <person name="Vollmers J."/>
            <person name="Voget S."/>
            <person name="Dietrich S."/>
            <person name="Gollnow K."/>
            <person name="Smits M."/>
            <person name="Meyer K."/>
            <person name="Brinkhoff T."/>
            <person name="Simon M."/>
            <person name="Daniel R."/>
        </authorList>
    </citation>
    <scope>NUCLEOTIDE SEQUENCE [LARGE SCALE GENOMIC DNA]</scope>
    <source>
        <strain evidence="2 3">307</strain>
    </source>
</reference>
<protein>
    <submittedName>
        <fullName evidence="2">Invasion protein B-like protein</fullName>
    </submittedName>
</protein>
<gene>
    <name evidence="2" type="ORF">OAN307_c35500</name>
</gene>
<evidence type="ECO:0000313" key="3">
    <source>
        <dbReference type="Proteomes" id="UP000005307"/>
    </source>
</evidence>
<organism evidence="2 3">
    <name type="scientific">Octadecabacter antarcticus 307</name>
    <dbReference type="NCBI Taxonomy" id="391626"/>
    <lineage>
        <taxon>Bacteria</taxon>
        <taxon>Pseudomonadati</taxon>
        <taxon>Pseudomonadota</taxon>
        <taxon>Alphaproteobacteria</taxon>
        <taxon>Rhodobacterales</taxon>
        <taxon>Roseobacteraceae</taxon>
        <taxon>Octadecabacter</taxon>
    </lineage>
</organism>
<evidence type="ECO:0000313" key="2">
    <source>
        <dbReference type="EMBL" id="AGI69027.1"/>
    </source>
</evidence>
<feature type="chain" id="PRO_5004102640" evidence="1">
    <location>
        <begin position="27"/>
        <end position="172"/>
    </location>
</feature>
<keyword evidence="1" id="KW-0732">Signal</keyword>
<dbReference type="Gene3D" id="2.60.40.1880">
    <property type="entry name" value="Invasion associated locus B (IalB) protein"/>
    <property type="match status" value="1"/>
</dbReference>
<dbReference type="Pfam" id="PF06776">
    <property type="entry name" value="IalB"/>
    <property type="match status" value="1"/>
</dbReference>
<dbReference type="InterPro" id="IPR010642">
    <property type="entry name" value="Invasion_prot_B"/>
</dbReference>
<evidence type="ECO:0000256" key="1">
    <source>
        <dbReference type="SAM" id="SignalP"/>
    </source>
</evidence>
<name>M9RA19_9RHOB</name>
<dbReference type="eggNOG" id="COG5342">
    <property type="taxonomic scope" value="Bacteria"/>
</dbReference>
<dbReference type="RefSeq" id="WP_015500991.1">
    <property type="nucleotide sequence ID" value="NC_020911.1"/>
</dbReference>
<dbReference type="InterPro" id="IPR038696">
    <property type="entry name" value="IalB_sf"/>
</dbReference>
<dbReference type="STRING" id="391626.OAN307_c35500"/>
<feature type="signal peptide" evidence="1">
    <location>
        <begin position="1"/>
        <end position="26"/>
    </location>
</feature>
<proteinExistence type="predicted"/>